<dbReference type="InterPro" id="IPR001789">
    <property type="entry name" value="Sig_transdc_resp-reg_receiver"/>
</dbReference>
<dbReference type="PANTHER" id="PTHR43280:SF28">
    <property type="entry name" value="HTH-TYPE TRANSCRIPTIONAL ACTIVATOR RHAS"/>
    <property type="match status" value="1"/>
</dbReference>
<dbReference type="PROSITE" id="PS00041">
    <property type="entry name" value="HTH_ARAC_FAMILY_1"/>
    <property type="match status" value="1"/>
</dbReference>
<dbReference type="KEGG" id="cheb:HH215_14040"/>
<dbReference type="SMART" id="SM00342">
    <property type="entry name" value="HTH_ARAC"/>
    <property type="match status" value="1"/>
</dbReference>
<dbReference type="Gene3D" id="1.10.10.60">
    <property type="entry name" value="Homeodomain-like"/>
    <property type="match status" value="2"/>
</dbReference>
<dbReference type="InterPro" id="IPR009057">
    <property type="entry name" value="Homeodomain-like_sf"/>
</dbReference>
<sequence>MTIRVILADDEPLIIKGLRKLIQWEQLGMEIVAQAYDGQELLEVIGTHSPDIVISDISMPFLTGIDIIKEINSRHLAVKVIFISAYQEFSYARDAVAFGAVDYLVKPVVKQQLEDVLLKAASLIKEESEKSRSKIDLQRFERAKQTEETQERFIRLTDGSLSTGTEAYRQLIAQLQGPLFTIGLIELDRIDAHSDRWPGQQQRLIAFAIENILNEIVAGTGRGQVFMKNSLHVVLIEHADPDEPMQIAYEIKEKIGSFLKLNVSIGLSKPVATGAELAQAYVQAGQALQLKYFVGLNRVIPSEAHSAKISVESELYSLQVEIIRGLTNHAWDDVKSGLTPLLKAIRSATTGNVSLAVSTCFSTILFIVQEIKKSGVQLPDWGFDIHGLQSLLGEYETFDEMERGIYHIVEELYQRIDDKSGNKEKLVLTKIKQYIEENYSEEISLESVSAIAFMNPYYFSSFFKKHTDQNFKQYVTEIRMKQAVSLLSQTDLMVYEIAEKVGYNNARHFSDMFKKHYGKLPMEFKQALRK</sequence>
<proteinExistence type="predicted"/>
<dbReference type="GO" id="GO:0003700">
    <property type="term" value="F:DNA-binding transcription factor activity"/>
    <property type="evidence" value="ECO:0007669"/>
    <property type="project" value="InterPro"/>
</dbReference>
<dbReference type="Pfam" id="PF00072">
    <property type="entry name" value="Response_reg"/>
    <property type="match status" value="1"/>
</dbReference>
<evidence type="ECO:0000256" key="3">
    <source>
        <dbReference type="ARBA" id="ARBA00023163"/>
    </source>
</evidence>
<dbReference type="InterPro" id="IPR020449">
    <property type="entry name" value="Tscrpt_reg_AraC-type_HTH"/>
</dbReference>
<feature type="domain" description="HTH araC/xylS-type" evidence="5">
    <location>
        <begin position="429"/>
        <end position="527"/>
    </location>
</feature>
<name>A0A7Z2ZLS3_9BACL</name>
<dbReference type="GO" id="GO:0043565">
    <property type="term" value="F:sequence-specific DNA binding"/>
    <property type="evidence" value="ECO:0007669"/>
    <property type="project" value="InterPro"/>
</dbReference>
<reference evidence="7 8" key="1">
    <citation type="submission" date="2020-04" db="EMBL/GenBank/DDBJ databases">
        <title>Genome sequencing of novel species.</title>
        <authorList>
            <person name="Heo J."/>
            <person name="Kim S.-J."/>
            <person name="Kim J.-S."/>
            <person name="Hong S.-B."/>
            <person name="Kwon S.-W."/>
        </authorList>
    </citation>
    <scope>NUCLEOTIDE SEQUENCE [LARGE SCALE GENOMIC DNA]</scope>
    <source>
        <strain evidence="7 8">MFER-1</strain>
    </source>
</reference>
<dbReference type="PROSITE" id="PS01124">
    <property type="entry name" value="HTH_ARAC_FAMILY_2"/>
    <property type="match status" value="1"/>
</dbReference>
<evidence type="ECO:0000256" key="1">
    <source>
        <dbReference type="ARBA" id="ARBA00023015"/>
    </source>
</evidence>
<dbReference type="CDD" id="cd17536">
    <property type="entry name" value="REC_YesN-like"/>
    <property type="match status" value="1"/>
</dbReference>
<dbReference type="Proteomes" id="UP000502248">
    <property type="component" value="Chromosome"/>
</dbReference>
<keyword evidence="3" id="KW-0804">Transcription</keyword>
<dbReference type="PRINTS" id="PR00032">
    <property type="entry name" value="HTHARAC"/>
</dbReference>
<evidence type="ECO:0000259" key="5">
    <source>
        <dbReference type="PROSITE" id="PS01124"/>
    </source>
</evidence>
<accession>A0A7Z2ZLS3</accession>
<keyword evidence="2" id="KW-0238">DNA-binding</keyword>
<dbReference type="PANTHER" id="PTHR43280">
    <property type="entry name" value="ARAC-FAMILY TRANSCRIPTIONAL REGULATOR"/>
    <property type="match status" value="1"/>
</dbReference>
<dbReference type="EMBL" id="CP051680">
    <property type="protein sequence ID" value="QJD84199.1"/>
    <property type="molecule type" value="Genomic_DNA"/>
</dbReference>
<dbReference type="SMART" id="SM00448">
    <property type="entry name" value="REC"/>
    <property type="match status" value="1"/>
</dbReference>
<evidence type="ECO:0000259" key="6">
    <source>
        <dbReference type="PROSITE" id="PS50110"/>
    </source>
</evidence>
<dbReference type="InterPro" id="IPR018062">
    <property type="entry name" value="HTH_AraC-typ_CS"/>
</dbReference>
<evidence type="ECO:0000313" key="7">
    <source>
        <dbReference type="EMBL" id="QJD84199.1"/>
    </source>
</evidence>
<dbReference type="AlphaFoldDB" id="A0A7Z2ZLS3"/>
<dbReference type="RefSeq" id="WP_169280483.1">
    <property type="nucleotide sequence ID" value="NZ_CP051680.1"/>
</dbReference>
<dbReference type="SUPFAM" id="SSF52172">
    <property type="entry name" value="CheY-like"/>
    <property type="match status" value="1"/>
</dbReference>
<dbReference type="Gene3D" id="3.40.50.2300">
    <property type="match status" value="1"/>
</dbReference>
<dbReference type="SUPFAM" id="SSF46689">
    <property type="entry name" value="Homeodomain-like"/>
    <property type="match status" value="2"/>
</dbReference>
<dbReference type="GO" id="GO:0000160">
    <property type="term" value="P:phosphorelay signal transduction system"/>
    <property type="evidence" value="ECO:0007669"/>
    <property type="project" value="InterPro"/>
</dbReference>
<organism evidence="7 8">
    <name type="scientific">Cohnella herbarum</name>
    <dbReference type="NCBI Taxonomy" id="2728023"/>
    <lineage>
        <taxon>Bacteria</taxon>
        <taxon>Bacillati</taxon>
        <taxon>Bacillota</taxon>
        <taxon>Bacilli</taxon>
        <taxon>Bacillales</taxon>
        <taxon>Paenibacillaceae</taxon>
        <taxon>Cohnella</taxon>
    </lineage>
</organism>
<dbReference type="Pfam" id="PF12833">
    <property type="entry name" value="HTH_18"/>
    <property type="match status" value="1"/>
</dbReference>
<feature type="modified residue" description="4-aspartylphosphate" evidence="4">
    <location>
        <position position="56"/>
    </location>
</feature>
<protein>
    <submittedName>
        <fullName evidence="7">Response regulator</fullName>
    </submittedName>
</protein>
<keyword evidence="1" id="KW-0805">Transcription regulation</keyword>
<keyword evidence="4" id="KW-0597">Phosphoprotein</keyword>
<dbReference type="PROSITE" id="PS50110">
    <property type="entry name" value="RESPONSE_REGULATORY"/>
    <property type="match status" value="1"/>
</dbReference>
<evidence type="ECO:0000256" key="2">
    <source>
        <dbReference type="ARBA" id="ARBA00023125"/>
    </source>
</evidence>
<dbReference type="InterPro" id="IPR018060">
    <property type="entry name" value="HTH_AraC"/>
</dbReference>
<feature type="domain" description="Response regulatory" evidence="6">
    <location>
        <begin position="4"/>
        <end position="121"/>
    </location>
</feature>
<evidence type="ECO:0000256" key="4">
    <source>
        <dbReference type="PROSITE-ProRule" id="PRU00169"/>
    </source>
</evidence>
<evidence type="ECO:0000313" key="8">
    <source>
        <dbReference type="Proteomes" id="UP000502248"/>
    </source>
</evidence>
<dbReference type="Pfam" id="PF17853">
    <property type="entry name" value="GGDEF_2"/>
    <property type="match status" value="1"/>
</dbReference>
<gene>
    <name evidence="7" type="ORF">HH215_14040</name>
</gene>
<dbReference type="InterPro" id="IPR041522">
    <property type="entry name" value="CdaR_GGDEF"/>
</dbReference>
<dbReference type="InterPro" id="IPR011006">
    <property type="entry name" value="CheY-like_superfamily"/>
</dbReference>
<keyword evidence="8" id="KW-1185">Reference proteome</keyword>